<dbReference type="Pfam" id="PF00144">
    <property type="entry name" value="Beta-lactamase"/>
    <property type="match status" value="1"/>
</dbReference>
<gene>
    <name evidence="2" type="ORF">BJP25_06005</name>
</gene>
<dbReference type="InterPro" id="IPR012338">
    <property type="entry name" value="Beta-lactam/transpept-like"/>
</dbReference>
<keyword evidence="2" id="KW-0378">Hydrolase</keyword>
<evidence type="ECO:0000313" key="3">
    <source>
        <dbReference type="Proteomes" id="UP000186040"/>
    </source>
</evidence>
<comment type="caution">
    <text evidence="2">The sequence shown here is derived from an EMBL/GenBank/DDBJ whole genome shotgun (WGS) entry which is preliminary data.</text>
</comment>
<reference evidence="2 3" key="1">
    <citation type="submission" date="2016-10" db="EMBL/GenBank/DDBJ databases">
        <title>The Draft Genome Sequence of Actinokineospora bangkokensis 44EHWT reveals the biosynthetic pathway of antifungal compounds Thailandins with unusual extender unit butylmalonyl-CoA.</title>
        <authorList>
            <person name="Greule A."/>
            <person name="Intra B."/>
            <person name="Flemming S."/>
            <person name="Rommel M.G."/>
            <person name="Panbangred W."/>
            <person name="Bechthold A."/>
        </authorList>
    </citation>
    <scope>NUCLEOTIDE SEQUENCE [LARGE SCALE GENOMIC DNA]</scope>
    <source>
        <strain evidence="2 3">44EHW</strain>
    </source>
</reference>
<organism evidence="2 3">
    <name type="scientific">Actinokineospora bangkokensis</name>
    <dbReference type="NCBI Taxonomy" id="1193682"/>
    <lineage>
        <taxon>Bacteria</taxon>
        <taxon>Bacillati</taxon>
        <taxon>Actinomycetota</taxon>
        <taxon>Actinomycetes</taxon>
        <taxon>Pseudonocardiales</taxon>
        <taxon>Pseudonocardiaceae</taxon>
        <taxon>Actinokineospora</taxon>
    </lineage>
</organism>
<dbReference type="EMBL" id="MKQR01000002">
    <property type="protein sequence ID" value="OLR95489.1"/>
    <property type="molecule type" value="Genomic_DNA"/>
</dbReference>
<dbReference type="Gene3D" id="3.40.710.10">
    <property type="entry name" value="DD-peptidase/beta-lactamase superfamily"/>
    <property type="match status" value="1"/>
</dbReference>
<dbReference type="InterPro" id="IPR050491">
    <property type="entry name" value="AmpC-like"/>
</dbReference>
<proteinExistence type="predicted"/>
<evidence type="ECO:0000259" key="1">
    <source>
        <dbReference type="Pfam" id="PF00144"/>
    </source>
</evidence>
<sequence length="337" mass="35944">MPLGAAGAQFRVSVDDGTFVTTSGLREFGSTDPVPADGRFRIACITKVFVSVVLLQLKAEGKLDLDATVSSILPDLLPEHGDRVTVRNLMQHTSGLFNHADSFQRPGERFQRDRYNHYDAADLVAVAAARPLNFEPGTTFEYSNTNYIALGLLIKAITGRSYAEEIRERVIEPLGLTGTSLPGDDPTIQGPHARGYMQIGGESVDVTEMNPSEACSAGEMLSTTADLDAFLVALMGGRLLGPAEFAEMKTTVPPEWVPLPMSNGYGLGFMPLETACGLSLWGHGGGIPGYATFIGATLDGRRRLIASITLDIDPDDFSGTFEDGVVAALNAAAECLL</sequence>
<name>A0A1Q9LU09_9PSEU</name>
<evidence type="ECO:0000313" key="2">
    <source>
        <dbReference type="EMBL" id="OLR95489.1"/>
    </source>
</evidence>
<dbReference type="PANTHER" id="PTHR46825:SF7">
    <property type="entry name" value="D-ALANYL-D-ALANINE CARBOXYPEPTIDASE"/>
    <property type="match status" value="1"/>
</dbReference>
<dbReference type="SUPFAM" id="SSF56601">
    <property type="entry name" value="beta-lactamase/transpeptidase-like"/>
    <property type="match status" value="1"/>
</dbReference>
<accession>A0A1Q9LU09</accession>
<dbReference type="InterPro" id="IPR001466">
    <property type="entry name" value="Beta-lactam-related"/>
</dbReference>
<keyword evidence="3" id="KW-1185">Reference proteome</keyword>
<dbReference type="Proteomes" id="UP000186040">
    <property type="component" value="Unassembled WGS sequence"/>
</dbReference>
<dbReference type="STRING" id="1193682.BJP25_06005"/>
<dbReference type="AlphaFoldDB" id="A0A1Q9LU09"/>
<feature type="domain" description="Beta-lactamase-related" evidence="1">
    <location>
        <begin position="5"/>
        <end position="301"/>
    </location>
</feature>
<dbReference type="PANTHER" id="PTHR46825">
    <property type="entry name" value="D-ALANYL-D-ALANINE-CARBOXYPEPTIDASE/ENDOPEPTIDASE AMPH"/>
    <property type="match status" value="1"/>
</dbReference>
<protein>
    <submittedName>
        <fullName evidence="2">Serine hydrolase</fullName>
    </submittedName>
</protein>
<dbReference type="GO" id="GO:0016787">
    <property type="term" value="F:hydrolase activity"/>
    <property type="evidence" value="ECO:0007669"/>
    <property type="project" value="UniProtKB-KW"/>
</dbReference>